<dbReference type="InterPro" id="IPR007783">
    <property type="entry name" value="eIF3d"/>
</dbReference>
<sequence>ILKTQSVVVLAVKLKKNANKLAKRTSQTLLGCVDVMKLGYVSRIHPGDHLNHVIFSVQGDCVATMHKTLLRFK</sequence>
<dbReference type="PANTHER" id="PTHR12399">
    <property type="entry name" value="EUKARYOTIC TRANSLATION INITIATION FACTOR 3 SUBUNIT 7"/>
    <property type="match status" value="1"/>
</dbReference>
<reference evidence="5 6" key="1">
    <citation type="journal article" date="2021" name="Nat. Plants">
        <title>The Taxus genome provides insights into paclitaxel biosynthesis.</title>
        <authorList>
            <person name="Xiong X."/>
            <person name="Gou J."/>
            <person name="Liao Q."/>
            <person name="Li Y."/>
            <person name="Zhou Q."/>
            <person name="Bi G."/>
            <person name="Li C."/>
            <person name="Du R."/>
            <person name="Wang X."/>
            <person name="Sun T."/>
            <person name="Guo L."/>
            <person name="Liang H."/>
            <person name="Lu P."/>
            <person name="Wu Y."/>
            <person name="Zhang Z."/>
            <person name="Ro D.K."/>
            <person name="Shang Y."/>
            <person name="Huang S."/>
            <person name="Yan J."/>
        </authorList>
    </citation>
    <scope>NUCLEOTIDE SEQUENCE [LARGE SCALE GENOMIC DNA]</scope>
    <source>
        <strain evidence="5">Ta-2019</strain>
    </source>
</reference>
<keyword evidence="1" id="KW-0963">Cytoplasm</keyword>
<protein>
    <submittedName>
        <fullName evidence="5">Uncharacterized protein</fullName>
    </submittedName>
</protein>
<feature type="non-terminal residue" evidence="5">
    <location>
        <position position="73"/>
    </location>
</feature>
<dbReference type="GO" id="GO:0005852">
    <property type="term" value="C:eukaryotic translation initiation factor 3 complex"/>
    <property type="evidence" value="ECO:0007669"/>
    <property type="project" value="InterPro"/>
</dbReference>
<dbReference type="PANTHER" id="PTHR12399:SF3">
    <property type="entry name" value="EUKARYOTIC TRANSLATION INITIATION FACTOR 3 SUBUNIT D"/>
    <property type="match status" value="1"/>
</dbReference>
<evidence type="ECO:0000256" key="3">
    <source>
        <dbReference type="ARBA" id="ARBA00022884"/>
    </source>
</evidence>
<dbReference type="EMBL" id="JAHRHJ020000006">
    <property type="protein sequence ID" value="KAH9312439.1"/>
    <property type="molecule type" value="Genomic_DNA"/>
</dbReference>
<evidence type="ECO:0000313" key="6">
    <source>
        <dbReference type="Proteomes" id="UP000824469"/>
    </source>
</evidence>
<proteinExistence type="predicted"/>
<evidence type="ECO:0000256" key="4">
    <source>
        <dbReference type="ARBA" id="ARBA00022917"/>
    </source>
</evidence>
<evidence type="ECO:0000256" key="1">
    <source>
        <dbReference type="ARBA" id="ARBA00022490"/>
    </source>
</evidence>
<feature type="non-terminal residue" evidence="5">
    <location>
        <position position="1"/>
    </location>
</feature>
<dbReference type="GO" id="GO:0003723">
    <property type="term" value="F:RNA binding"/>
    <property type="evidence" value="ECO:0007669"/>
    <property type="project" value="UniProtKB-KW"/>
</dbReference>
<gene>
    <name evidence="5" type="ORF">KI387_027474</name>
</gene>
<dbReference type="Proteomes" id="UP000824469">
    <property type="component" value="Unassembled WGS sequence"/>
</dbReference>
<keyword evidence="3" id="KW-0694">RNA-binding</keyword>
<dbReference type="Pfam" id="PF05091">
    <property type="entry name" value="eIF-3_zeta"/>
    <property type="match status" value="1"/>
</dbReference>
<dbReference type="GO" id="GO:0003743">
    <property type="term" value="F:translation initiation factor activity"/>
    <property type="evidence" value="ECO:0007669"/>
    <property type="project" value="UniProtKB-KW"/>
</dbReference>
<evidence type="ECO:0000313" key="5">
    <source>
        <dbReference type="EMBL" id="KAH9312439.1"/>
    </source>
</evidence>
<keyword evidence="2" id="KW-0396">Initiation factor</keyword>
<keyword evidence="4" id="KW-0648">Protein biosynthesis</keyword>
<evidence type="ECO:0000256" key="2">
    <source>
        <dbReference type="ARBA" id="ARBA00022540"/>
    </source>
</evidence>
<name>A0AA38L1Y1_TAXCH</name>
<comment type="caution">
    <text evidence="5">The sequence shown here is derived from an EMBL/GenBank/DDBJ whole genome shotgun (WGS) entry which is preliminary data.</text>
</comment>
<organism evidence="5 6">
    <name type="scientific">Taxus chinensis</name>
    <name type="common">Chinese yew</name>
    <name type="synonym">Taxus wallichiana var. chinensis</name>
    <dbReference type="NCBI Taxonomy" id="29808"/>
    <lineage>
        <taxon>Eukaryota</taxon>
        <taxon>Viridiplantae</taxon>
        <taxon>Streptophyta</taxon>
        <taxon>Embryophyta</taxon>
        <taxon>Tracheophyta</taxon>
        <taxon>Spermatophyta</taxon>
        <taxon>Pinopsida</taxon>
        <taxon>Pinidae</taxon>
        <taxon>Conifers II</taxon>
        <taxon>Cupressales</taxon>
        <taxon>Taxaceae</taxon>
        <taxon>Taxus</taxon>
    </lineage>
</organism>
<keyword evidence="6" id="KW-1185">Reference proteome</keyword>
<dbReference type="AlphaFoldDB" id="A0AA38L1Y1"/>
<accession>A0AA38L1Y1</accession>